<evidence type="ECO:0000256" key="4">
    <source>
        <dbReference type="ARBA" id="ARBA00022692"/>
    </source>
</evidence>
<keyword evidence="2" id="KW-1003">Cell membrane</keyword>
<evidence type="ECO:0000256" key="9">
    <source>
        <dbReference type="ARBA" id="ARBA00023224"/>
    </source>
</evidence>
<reference evidence="11 12" key="1">
    <citation type="submission" date="2024-05" db="EMBL/GenBank/DDBJ databases">
        <title>The nuclear and mitochondrial genome assemblies of Tetragonisca angustula (Apidae: Meliponini), a tiny yet remarkable pollinator in the Neotropics.</title>
        <authorList>
            <person name="Ferrari R."/>
            <person name="Ricardo P.C."/>
            <person name="Dias F.C."/>
            <person name="Araujo N.S."/>
            <person name="Soares D.O."/>
            <person name="Zhou Q.-S."/>
            <person name="Zhu C.-D."/>
            <person name="Coutinho L."/>
            <person name="Airas M.C."/>
            <person name="Batista T.M."/>
        </authorList>
    </citation>
    <scope>NUCLEOTIDE SEQUENCE [LARGE SCALE GENOMIC DNA]</scope>
    <source>
        <strain evidence="11">ASF017062</strain>
        <tissue evidence="11">Abdomen</tissue>
    </source>
</reference>
<dbReference type="GO" id="GO:0004984">
    <property type="term" value="F:olfactory receptor activity"/>
    <property type="evidence" value="ECO:0007669"/>
    <property type="project" value="InterPro"/>
</dbReference>
<comment type="caution">
    <text evidence="11">The sequence shown here is derived from an EMBL/GenBank/DDBJ whole genome shotgun (WGS) entry which is preliminary data.</text>
</comment>
<gene>
    <name evidence="11" type="ORF">QLX08_004139</name>
</gene>
<protein>
    <recommendedName>
        <fullName evidence="10">Odorant receptor</fullName>
    </recommendedName>
</protein>
<evidence type="ECO:0000256" key="6">
    <source>
        <dbReference type="ARBA" id="ARBA00022989"/>
    </source>
</evidence>
<comment type="caution">
    <text evidence="10">Lacks conserved residue(s) required for the propagation of feature annotation.</text>
</comment>
<dbReference type="InterPro" id="IPR004117">
    <property type="entry name" value="7tm6_olfct_rcpt"/>
</dbReference>
<dbReference type="GO" id="GO:0007165">
    <property type="term" value="P:signal transduction"/>
    <property type="evidence" value="ECO:0007669"/>
    <property type="project" value="UniProtKB-KW"/>
</dbReference>
<feature type="transmembrane region" description="Helical" evidence="10">
    <location>
        <begin position="242"/>
        <end position="265"/>
    </location>
</feature>
<feature type="transmembrane region" description="Helical" evidence="10">
    <location>
        <begin position="12"/>
        <end position="28"/>
    </location>
</feature>
<evidence type="ECO:0000313" key="12">
    <source>
        <dbReference type="Proteomes" id="UP001432146"/>
    </source>
</evidence>
<feature type="transmembrane region" description="Helical" evidence="10">
    <location>
        <begin position="271"/>
        <end position="292"/>
    </location>
</feature>
<organism evidence="11 12">
    <name type="scientific">Tetragonisca angustula</name>
    <dbReference type="NCBI Taxonomy" id="166442"/>
    <lineage>
        <taxon>Eukaryota</taxon>
        <taxon>Metazoa</taxon>
        <taxon>Ecdysozoa</taxon>
        <taxon>Arthropoda</taxon>
        <taxon>Hexapoda</taxon>
        <taxon>Insecta</taxon>
        <taxon>Pterygota</taxon>
        <taxon>Neoptera</taxon>
        <taxon>Endopterygota</taxon>
        <taxon>Hymenoptera</taxon>
        <taxon>Apocrita</taxon>
        <taxon>Aculeata</taxon>
        <taxon>Apoidea</taxon>
        <taxon>Anthophila</taxon>
        <taxon>Apidae</taxon>
        <taxon>Tetragonisca</taxon>
    </lineage>
</organism>
<evidence type="ECO:0000256" key="2">
    <source>
        <dbReference type="ARBA" id="ARBA00022475"/>
    </source>
</evidence>
<comment type="similarity">
    <text evidence="10">Belongs to the insect chemoreceptor superfamily. Heteromeric odorant receptor channel (TC 1.A.69) family.</text>
</comment>
<dbReference type="Pfam" id="PF02949">
    <property type="entry name" value="7tm_6"/>
    <property type="match status" value="1"/>
</dbReference>
<comment type="subcellular location">
    <subcellularLocation>
        <location evidence="1 10">Cell membrane</location>
        <topology evidence="1 10">Multi-pass membrane protein</topology>
    </subcellularLocation>
</comment>
<keyword evidence="3 10" id="KW-0716">Sensory transduction</keyword>
<dbReference type="GO" id="GO:0005549">
    <property type="term" value="F:odorant binding"/>
    <property type="evidence" value="ECO:0007669"/>
    <property type="project" value="InterPro"/>
</dbReference>
<keyword evidence="9 10" id="KW-0807">Transducer</keyword>
<dbReference type="Proteomes" id="UP001432146">
    <property type="component" value="Unassembled WGS sequence"/>
</dbReference>
<evidence type="ECO:0000256" key="10">
    <source>
        <dbReference type="RuleBase" id="RU351113"/>
    </source>
</evidence>
<keyword evidence="6 10" id="KW-1133">Transmembrane helix</keyword>
<proteinExistence type="inferred from homology"/>
<evidence type="ECO:0000313" key="11">
    <source>
        <dbReference type="EMBL" id="KAK9304511.1"/>
    </source>
</evidence>
<dbReference type="EMBL" id="JAWNGG020000062">
    <property type="protein sequence ID" value="KAK9304511.1"/>
    <property type="molecule type" value="Genomic_DNA"/>
</dbReference>
<evidence type="ECO:0000256" key="1">
    <source>
        <dbReference type="ARBA" id="ARBA00004651"/>
    </source>
</evidence>
<keyword evidence="5 10" id="KW-0552">Olfaction</keyword>
<dbReference type="PANTHER" id="PTHR21137">
    <property type="entry name" value="ODORANT RECEPTOR"/>
    <property type="match status" value="1"/>
</dbReference>
<evidence type="ECO:0000256" key="7">
    <source>
        <dbReference type="ARBA" id="ARBA00023136"/>
    </source>
</evidence>
<accession>A0AAW1A681</accession>
<dbReference type="GO" id="GO:0005886">
    <property type="term" value="C:plasma membrane"/>
    <property type="evidence" value="ECO:0007669"/>
    <property type="project" value="UniProtKB-SubCell"/>
</dbReference>
<keyword evidence="8 10" id="KW-0675">Receptor</keyword>
<keyword evidence="7 10" id="KW-0472">Membrane</keyword>
<evidence type="ECO:0000256" key="5">
    <source>
        <dbReference type="ARBA" id="ARBA00022725"/>
    </source>
</evidence>
<name>A0AAW1A681_9HYME</name>
<feature type="transmembrane region" description="Helical" evidence="10">
    <location>
        <begin position="40"/>
        <end position="63"/>
    </location>
</feature>
<evidence type="ECO:0000256" key="8">
    <source>
        <dbReference type="ARBA" id="ARBA00023170"/>
    </source>
</evidence>
<dbReference type="PANTHER" id="PTHR21137:SF35">
    <property type="entry name" value="ODORANT RECEPTOR 19A-RELATED"/>
    <property type="match status" value="1"/>
</dbReference>
<dbReference type="AlphaFoldDB" id="A0AAW1A681"/>
<sequence length="374" mass="43259">MLKQVTPEKAINIIWLSVAFTFCWPLSANSSKTQILGYKIMQICAIVNVCLLLLPSIYLIYLCSDDMEVISRSVSQLICEVQCIIQTVICFCKHDTLQRLVEELWTCIKQAQPHERQIFCAYLVRYSTLYGGYLAIAYMMAFLFTIGPLIFPFAVLIQAEYPFDVNRTLVTAVTRAHQIVVCYQCCAHMCLCVFGALLIWFTAARFECLIVEVQRITDIRMLVVCIEKQLRLERYAKEVVNCFRFMVLFVIAACTFVMTLSAIVMVMNTPLIVKIMYTTMTSYFVTYIYMYAWPANHMKDMSLTVSQSVYDLKWYECTMKLRKHLLNMLMYRKPVILSISCLVPELSLRYYCSYMSNALSFCTALRAILEGNKT</sequence>
<keyword evidence="4 10" id="KW-0812">Transmembrane</keyword>
<feature type="transmembrane region" description="Helical" evidence="10">
    <location>
        <begin position="133"/>
        <end position="157"/>
    </location>
</feature>
<feature type="transmembrane region" description="Helical" evidence="10">
    <location>
        <begin position="177"/>
        <end position="201"/>
    </location>
</feature>
<evidence type="ECO:0000256" key="3">
    <source>
        <dbReference type="ARBA" id="ARBA00022606"/>
    </source>
</evidence>
<keyword evidence="12" id="KW-1185">Reference proteome</keyword>